<keyword evidence="2" id="KW-1185">Reference proteome</keyword>
<accession>A0AAV4RIC3</accession>
<evidence type="ECO:0000313" key="2">
    <source>
        <dbReference type="Proteomes" id="UP001054837"/>
    </source>
</evidence>
<dbReference type="Proteomes" id="UP001054837">
    <property type="component" value="Unassembled WGS sequence"/>
</dbReference>
<name>A0AAV4RIC3_9ARAC</name>
<dbReference type="AlphaFoldDB" id="A0AAV4RIC3"/>
<dbReference type="EMBL" id="BPLQ01006176">
    <property type="protein sequence ID" value="GIY20496.1"/>
    <property type="molecule type" value="Genomic_DNA"/>
</dbReference>
<sequence length="98" mass="11135">MLLEITRKLLFLSPCTIFHTCENTLNLVVVSPSQWYLHGMPAIEHATSLCNKIITDHSTSHLLQHVSCRRRLVILHAGAQYSEHMPTIEHVTSLHAIK</sequence>
<comment type="caution">
    <text evidence="1">The sequence shown here is derived from an EMBL/GenBank/DDBJ whole genome shotgun (WGS) entry which is preliminary data.</text>
</comment>
<proteinExistence type="predicted"/>
<reference evidence="1 2" key="1">
    <citation type="submission" date="2021-06" db="EMBL/GenBank/DDBJ databases">
        <title>Caerostris darwini draft genome.</title>
        <authorList>
            <person name="Kono N."/>
            <person name="Arakawa K."/>
        </authorList>
    </citation>
    <scope>NUCLEOTIDE SEQUENCE [LARGE SCALE GENOMIC DNA]</scope>
</reference>
<evidence type="ECO:0000313" key="1">
    <source>
        <dbReference type="EMBL" id="GIY20496.1"/>
    </source>
</evidence>
<protein>
    <recommendedName>
        <fullName evidence="3">Secreted protein</fullName>
    </recommendedName>
</protein>
<evidence type="ECO:0008006" key="3">
    <source>
        <dbReference type="Google" id="ProtNLM"/>
    </source>
</evidence>
<organism evidence="1 2">
    <name type="scientific">Caerostris darwini</name>
    <dbReference type="NCBI Taxonomy" id="1538125"/>
    <lineage>
        <taxon>Eukaryota</taxon>
        <taxon>Metazoa</taxon>
        <taxon>Ecdysozoa</taxon>
        <taxon>Arthropoda</taxon>
        <taxon>Chelicerata</taxon>
        <taxon>Arachnida</taxon>
        <taxon>Araneae</taxon>
        <taxon>Araneomorphae</taxon>
        <taxon>Entelegynae</taxon>
        <taxon>Araneoidea</taxon>
        <taxon>Araneidae</taxon>
        <taxon>Caerostris</taxon>
    </lineage>
</organism>
<gene>
    <name evidence="1" type="ORF">CDAR_602051</name>
</gene>